<evidence type="ECO:0000313" key="8">
    <source>
        <dbReference type="Proteomes" id="UP000777438"/>
    </source>
</evidence>
<comment type="subcellular location">
    <subcellularLocation>
        <location evidence="1">Membrane</location>
        <topology evidence="1">Single-pass membrane protein</topology>
    </subcellularLocation>
</comment>
<reference evidence="7 8" key="1">
    <citation type="journal article" date="2021" name="Nat. Commun.">
        <title>Genetic determinants of endophytism in the Arabidopsis root mycobiome.</title>
        <authorList>
            <person name="Mesny F."/>
            <person name="Miyauchi S."/>
            <person name="Thiergart T."/>
            <person name="Pickel B."/>
            <person name="Atanasova L."/>
            <person name="Karlsson M."/>
            <person name="Huettel B."/>
            <person name="Barry K.W."/>
            <person name="Haridas S."/>
            <person name="Chen C."/>
            <person name="Bauer D."/>
            <person name="Andreopoulos W."/>
            <person name="Pangilinan J."/>
            <person name="LaButti K."/>
            <person name="Riley R."/>
            <person name="Lipzen A."/>
            <person name="Clum A."/>
            <person name="Drula E."/>
            <person name="Henrissat B."/>
            <person name="Kohler A."/>
            <person name="Grigoriev I.V."/>
            <person name="Martin F.M."/>
            <person name="Hacquard S."/>
        </authorList>
    </citation>
    <scope>NUCLEOTIDE SEQUENCE [LARGE SCALE GENOMIC DNA]</scope>
    <source>
        <strain evidence="7 8">MPI-CAGE-CH-0241</strain>
    </source>
</reference>
<organism evidence="7 8">
    <name type="scientific">Thelonectria olida</name>
    <dbReference type="NCBI Taxonomy" id="1576542"/>
    <lineage>
        <taxon>Eukaryota</taxon>
        <taxon>Fungi</taxon>
        <taxon>Dikarya</taxon>
        <taxon>Ascomycota</taxon>
        <taxon>Pezizomycotina</taxon>
        <taxon>Sordariomycetes</taxon>
        <taxon>Hypocreomycetidae</taxon>
        <taxon>Hypocreales</taxon>
        <taxon>Nectriaceae</taxon>
        <taxon>Thelonectria</taxon>
    </lineage>
</organism>
<dbReference type="AlphaFoldDB" id="A0A9P8VT02"/>
<feature type="region of interest" description="Disordered" evidence="5">
    <location>
        <begin position="263"/>
        <end position="285"/>
    </location>
</feature>
<dbReference type="EMBL" id="JAGPYM010000034">
    <property type="protein sequence ID" value="KAH6876540.1"/>
    <property type="molecule type" value="Genomic_DNA"/>
</dbReference>
<dbReference type="NCBIfam" id="TIGR01167">
    <property type="entry name" value="LPXTG_anchor"/>
    <property type="match status" value="1"/>
</dbReference>
<protein>
    <submittedName>
        <fullName evidence="7">Uncharacterized protein</fullName>
    </submittedName>
</protein>
<proteinExistence type="predicted"/>
<evidence type="ECO:0000256" key="4">
    <source>
        <dbReference type="ARBA" id="ARBA00023136"/>
    </source>
</evidence>
<dbReference type="PANTHER" id="PTHR15549">
    <property type="entry name" value="PAIRED IMMUNOGLOBULIN-LIKE TYPE 2 RECEPTOR"/>
    <property type="match status" value="1"/>
</dbReference>
<evidence type="ECO:0000256" key="6">
    <source>
        <dbReference type="SAM" id="Phobius"/>
    </source>
</evidence>
<comment type="caution">
    <text evidence="7">The sequence shown here is derived from an EMBL/GenBank/DDBJ whole genome shotgun (WGS) entry which is preliminary data.</text>
</comment>
<feature type="transmembrane region" description="Helical" evidence="6">
    <location>
        <begin position="210"/>
        <end position="231"/>
    </location>
</feature>
<dbReference type="GO" id="GO:0016020">
    <property type="term" value="C:membrane"/>
    <property type="evidence" value="ECO:0007669"/>
    <property type="project" value="UniProtKB-SubCell"/>
</dbReference>
<dbReference type="InterPro" id="IPR051694">
    <property type="entry name" value="Immunoregulatory_rcpt-like"/>
</dbReference>
<keyword evidence="4 6" id="KW-0472">Membrane</keyword>
<dbReference type="OrthoDB" id="4848821at2759"/>
<sequence length="285" mass="30306">MALDDLPTIPASWTAPTSCFASTNYYRVLMESGYFSNMYGTPTPVFTGNTPSGDCFPPSFTISVPYLTDGDCPTGYTKACATAGSSQGQSISTVICCPSVTGNDFSFMCRENEYNCHATATENATWTGVITNIGLATPTEEPVTREPYTEEGCEAWGIKFISVSAMTNTTTATSQSITSIATTTSTSESSTATATESTESASTPLASGTIAGIVVGAALGVALLGVGAFFFRRRRQKRNAVAPAYEPKETPRQKEIYQLEAYERPALMDPQDSRPGATPVWELHG</sequence>
<feature type="region of interest" description="Disordered" evidence="5">
    <location>
        <begin position="172"/>
        <end position="201"/>
    </location>
</feature>
<evidence type="ECO:0000256" key="5">
    <source>
        <dbReference type="SAM" id="MobiDB-lite"/>
    </source>
</evidence>
<keyword evidence="8" id="KW-1185">Reference proteome</keyword>
<keyword evidence="2 6" id="KW-0812">Transmembrane</keyword>
<name>A0A9P8VT02_9HYPO</name>
<dbReference type="GO" id="GO:0071944">
    <property type="term" value="C:cell periphery"/>
    <property type="evidence" value="ECO:0007669"/>
    <property type="project" value="UniProtKB-ARBA"/>
</dbReference>
<evidence type="ECO:0000313" key="7">
    <source>
        <dbReference type="EMBL" id="KAH6876540.1"/>
    </source>
</evidence>
<evidence type="ECO:0000256" key="1">
    <source>
        <dbReference type="ARBA" id="ARBA00004167"/>
    </source>
</evidence>
<gene>
    <name evidence="7" type="ORF">B0T10DRAFT_197086</name>
</gene>
<keyword evidence="3 6" id="KW-1133">Transmembrane helix</keyword>
<evidence type="ECO:0000256" key="3">
    <source>
        <dbReference type="ARBA" id="ARBA00022989"/>
    </source>
</evidence>
<accession>A0A9P8VT02</accession>
<evidence type="ECO:0000256" key="2">
    <source>
        <dbReference type="ARBA" id="ARBA00022692"/>
    </source>
</evidence>
<dbReference type="Proteomes" id="UP000777438">
    <property type="component" value="Unassembled WGS sequence"/>
</dbReference>